<dbReference type="SUPFAM" id="SSF52266">
    <property type="entry name" value="SGNH hydrolase"/>
    <property type="match status" value="1"/>
</dbReference>
<dbReference type="InterPro" id="IPR006311">
    <property type="entry name" value="TAT_signal"/>
</dbReference>
<dbReference type="Pfam" id="PF14607">
    <property type="entry name" value="GxDLY"/>
    <property type="match status" value="1"/>
</dbReference>
<proteinExistence type="predicted"/>
<evidence type="ECO:0000256" key="1">
    <source>
        <dbReference type="SAM" id="SignalP"/>
    </source>
</evidence>
<protein>
    <recommendedName>
        <fullName evidence="6">Hydrolase</fullName>
    </recommendedName>
</protein>
<evidence type="ECO:0000313" key="4">
    <source>
        <dbReference type="EMBL" id="PQO41588.1"/>
    </source>
</evidence>
<feature type="domain" description="SGNH hydrolase-type esterase" evidence="2">
    <location>
        <begin position="196"/>
        <end position="373"/>
    </location>
</feature>
<dbReference type="Gene3D" id="3.40.50.1110">
    <property type="entry name" value="SGNH hydrolase"/>
    <property type="match status" value="1"/>
</dbReference>
<dbReference type="Gene3D" id="2.60.120.260">
    <property type="entry name" value="Galactose-binding domain-like"/>
    <property type="match status" value="1"/>
</dbReference>
<name>A0A2S8GAV1_9BACT</name>
<dbReference type="CDD" id="cd01844">
    <property type="entry name" value="SGNH_hydrolase_like_6"/>
    <property type="match status" value="1"/>
</dbReference>
<accession>A0A2S8GAV1</accession>
<evidence type="ECO:0000259" key="2">
    <source>
        <dbReference type="Pfam" id="PF14606"/>
    </source>
</evidence>
<feature type="domain" description="SGNH hydrolase-type esterase N-terminal" evidence="3">
    <location>
        <begin position="41"/>
        <end position="188"/>
    </location>
</feature>
<dbReference type="GO" id="GO:0016788">
    <property type="term" value="F:hydrolase activity, acting on ester bonds"/>
    <property type="evidence" value="ECO:0007669"/>
    <property type="project" value="UniProtKB-ARBA"/>
</dbReference>
<dbReference type="Pfam" id="PF14606">
    <property type="entry name" value="Lipase_GDSL_3"/>
    <property type="match status" value="1"/>
</dbReference>
<dbReference type="InterPro" id="IPR032740">
    <property type="entry name" value="GxDLY"/>
</dbReference>
<dbReference type="PANTHER" id="PTHR30383">
    <property type="entry name" value="THIOESTERASE 1/PROTEASE 1/LYSOPHOSPHOLIPASE L1"/>
    <property type="match status" value="1"/>
</dbReference>
<dbReference type="EMBL" id="PUHZ01000026">
    <property type="protein sequence ID" value="PQO41588.1"/>
    <property type="molecule type" value="Genomic_DNA"/>
</dbReference>
<keyword evidence="1" id="KW-0732">Signal</keyword>
<dbReference type="InterPro" id="IPR013830">
    <property type="entry name" value="SGNH_hydro"/>
</dbReference>
<feature type="signal peptide" evidence="1">
    <location>
        <begin position="1"/>
        <end position="29"/>
    </location>
</feature>
<dbReference type="PROSITE" id="PS51318">
    <property type="entry name" value="TAT"/>
    <property type="match status" value="1"/>
</dbReference>
<sequence length="379" mass="41657">MTGPMLRRDFLALTSLSAAGAVLPSWAMAAAPTPTVTEGVAWYDVQDWGVEGKGWKDTERYYDRLPERAEKKVRSAVWNLSRHSAGMLVRFETDAPKIHARYKLRSANLAMPHMPATGVSGVDLYARNEVGQDRWLAVAKPTAQNVNVVLASDIDPRPNGQPRLYTLYLPLYNGVDKLEIGVPSGSEFASVAPRKEKPIVFYGTSIMHGACASRPGMSITGIVGRRLNRPVINLGFSGNGRLEPEVGEFLCELDPAVFVIDCLPNVDGPVVAERTEPLVLQLRKARPETPILLVEDRTYTFAPFKQTSRDRHEGSRTAFRAAYENLQKAGIKNLYYLPGDDLLGDDGEAATDGSHPSDLGMMRYADAYVPALQKILDDA</sequence>
<gene>
    <name evidence="4" type="ORF">C5Y93_31270</name>
</gene>
<feature type="chain" id="PRO_5015435913" description="Hydrolase" evidence="1">
    <location>
        <begin position="30"/>
        <end position="379"/>
    </location>
</feature>
<evidence type="ECO:0000259" key="3">
    <source>
        <dbReference type="Pfam" id="PF14607"/>
    </source>
</evidence>
<evidence type="ECO:0000313" key="5">
    <source>
        <dbReference type="Proteomes" id="UP000237819"/>
    </source>
</evidence>
<dbReference type="PANTHER" id="PTHR30383:SF29">
    <property type="entry name" value="SGNH HYDROLASE-TYPE ESTERASE DOMAIN-CONTAINING PROTEIN"/>
    <property type="match status" value="1"/>
</dbReference>
<dbReference type="OrthoDB" id="5624617at2"/>
<evidence type="ECO:0008006" key="6">
    <source>
        <dbReference type="Google" id="ProtNLM"/>
    </source>
</evidence>
<dbReference type="InterPro" id="IPR051532">
    <property type="entry name" value="Ester_Hydrolysis_Enzymes"/>
</dbReference>
<reference evidence="4 5" key="1">
    <citation type="submission" date="2018-02" db="EMBL/GenBank/DDBJ databases">
        <title>Comparative genomes isolates from brazilian mangrove.</title>
        <authorList>
            <person name="Araujo J.E."/>
            <person name="Taketani R.G."/>
            <person name="Silva M.C.P."/>
            <person name="Loureco M.V."/>
            <person name="Andreote F.D."/>
        </authorList>
    </citation>
    <scope>NUCLEOTIDE SEQUENCE [LARGE SCALE GENOMIC DNA]</scope>
    <source>
        <strain evidence="4 5">Nap-Phe MGV</strain>
    </source>
</reference>
<organism evidence="4 5">
    <name type="scientific">Blastopirellula marina</name>
    <dbReference type="NCBI Taxonomy" id="124"/>
    <lineage>
        <taxon>Bacteria</taxon>
        <taxon>Pseudomonadati</taxon>
        <taxon>Planctomycetota</taxon>
        <taxon>Planctomycetia</taxon>
        <taxon>Pirellulales</taxon>
        <taxon>Pirellulaceae</taxon>
        <taxon>Blastopirellula</taxon>
    </lineage>
</organism>
<comment type="caution">
    <text evidence="4">The sequence shown here is derived from an EMBL/GenBank/DDBJ whole genome shotgun (WGS) entry which is preliminary data.</text>
</comment>
<dbReference type="InterPro" id="IPR036514">
    <property type="entry name" value="SGNH_hydro_sf"/>
</dbReference>
<dbReference type="AlphaFoldDB" id="A0A2S8GAV1"/>
<dbReference type="RefSeq" id="WP_105339413.1">
    <property type="nucleotide sequence ID" value="NZ_PUHZ01000026.1"/>
</dbReference>
<dbReference type="Proteomes" id="UP000237819">
    <property type="component" value="Unassembled WGS sequence"/>
</dbReference>